<dbReference type="OrthoDB" id="3211402at2759"/>
<organism evidence="1 2">
    <name type="scientific">Scleroderma citrinum Foug A</name>
    <dbReference type="NCBI Taxonomy" id="1036808"/>
    <lineage>
        <taxon>Eukaryota</taxon>
        <taxon>Fungi</taxon>
        <taxon>Dikarya</taxon>
        <taxon>Basidiomycota</taxon>
        <taxon>Agaricomycotina</taxon>
        <taxon>Agaricomycetes</taxon>
        <taxon>Agaricomycetidae</taxon>
        <taxon>Boletales</taxon>
        <taxon>Sclerodermatineae</taxon>
        <taxon>Sclerodermataceae</taxon>
        <taxon>Scleroderma</taxon>
    </lineage>
</organism>
<dbReference type="Proteomes" id="UP000053989">
    <property type="component" value="Unassembled WGS sequence"/>
</dbReference>
<proteinExistence type="predicted"/>
<gene>
    <name evidence="1" type="ORF">SCLCIDRAFT_27458</name>
</gene>
<protein>
    <submittedName>
        <fullName evidence="1">Uncharacterized protein</fullName>
    </submittedName>
</protein>
<evidence type="ECO:0000313" key="2">
    <source>
        <dbReference type="Proteomes" id="UP000053989"/>
    </source>
</evidence>
<evidence type="ECO:0000313" key="1">
    <source>
        <dbReference type="EMBL" id="KIM59157.1"/>
    </source>
</evidence>
<reference evidence="2" key="2">
    <citation type="submission" date="2015-01" db="EMBL/GenBank/DDBJ databases">
        <title>Evolutionary Origins and Diversification of the Mycorrhizal Mutualists.</title>
        <authorList>
            <consortium name="DOE Joint Genome Institute"/>
            <consortium name="Mycorrhizal Genomics Consortium"/>
            <person name="Kohler A."/>
            <person name="Kuo A."/>
            <person name="Nagy L.G."/>
            <person name="Floudas D."/>
            <person name="Copeland A."/>
            <person name="Barry K.W."/>
            <person name="Cichocki N."/>
            <person name="Veneault-Fourrey C."/>
            <person name="LaButti K."/>
            <person name="Lindquist E.A."/>
            <person name="Lipzen A."/>
            <person name="Lundell T."/>
            <person name="Morin E."/>
            <person name="Murat C."/>
            <person name="Riley R."/>
            <person name="Ohm R."/>
            <person name="Sun H."/>
            <person name="Tunlid A."/>
            <person name="Henrissat B."/>
            <person name="Grigoriev I.V."/>
            <person name="Hibbett D.S."/>
            <person name="Martin F."/>
        </authorList>
    </citation>
    <scope>NUCLEOTIDE SEQUENCE [LARGE SCALE GENOMIC DNA]</scope>
    <source>
        <strain evidence="2">Foug A</strain>
    </source>
</reference>
<accession>A0A0C3A3B1</accession>
<dbReference type="HOGENOM" id="CLU_071881_0_0_1"/>
<name>A0A0C3A3B1_9AGAM</name>
<dbReference type="EMBL" id="KN822076">
    <property type="protein sequence ID" value="KIM59157.1"/>
    <property type="molecule type" value="Genomic_DNA"/>
</dbReference>
<keyword evidence="2" id="KW-1185">Reference proteome</keyword>
<dbReference type="AlphaFoldDB" id="A0A0C3A3B1"/>
<sequence>MPPKKLKGILPPIAWDADDHALVWKLIVEVMKPANLKVLCGKSTKQENTSGETKASIFRWIGSVLLPELYIIDATATGDRIKSRYEGLAKVYKQHAKRLTITGEGIDPDSEDGADSQTCSYFIEAGGPDENTPEQAKNIWDDIISQFPFFPDLHRIWATKPNKNPIAVTTGVGPSGKRTLIMQPLSGSRADHEAGDTAELTDSQCQEIQTLQDALNFAQQSFFPEDLSFEKENVVPFSTQLRPDPFTPLCTVPRSSSMSQETLMKAKEHIQKVAKKWTIEDTLMDIHKANTDAINACAHEDMILKKRTLLLEEFKAGVWDVEAYREELRKLEGGDHPEK</sequence>
<dbReference type="InParanoid" id="A0A0C3A3B1"/>
<reference evidence="1 2" key="1">
    <citation type="submission" date="2014-04" db="EMBL/GenBank/DDBJ databases">
        <authorList>
            <consortium name="DOE Joint Genome Institute"/>
            <person name="Kuo A."/>
            <person name="Kohler A."/>
            <person name="Nagy L.G."/>
            <person name="Floudas D."/>
            <person name="Copeland A."/>
            <person name="Barry K.W."/>
            <person name="Cichocki N."/>
            <person name="Veneault-Fourrey C."/>
            <person name="LaButti K."/>
            <person name="Lindquist E.A."/>
            <person name="Lipzen A."/>
            <person name="Lundell T."/>
            <person name="Morin E."/>
            <person name="Murat C."/>
            <person name="Sun H."/>
            <person name="Tunlid A."/>
            <person name="Henrissat B."/>
            <person name="Grigoriev I.V."/>
            <person name="Hibbett D.S."/>
            <person name="Martin F."/>
            <person name="Nordberg H.P."/>
            <person name="Cantor M.N."/>
            <person name="Hua S.X."/>
        </authorList>
    </citation>
    <scope>NUCLEOTIDE SEQUENCE [LARGE SCALE GENOMIC DNA]</scope>
    <source>
        <strain evidence="1 2">Foug A</strain>
    </source>
</reference>